<keyword evidence="3 4" id="KW-0131">Cell cycle</keyword>
<dbReference type="PANTHER" id="PTHR38429">
    <property type="entry name" value="SEPTATION PROTEIN SPOVG-RELATED"/>
    <property type="match status" value="1"/>
</dbReference>
<dbReference type="Pfam" id="PF04026">
    <property type="entry name" value="SpoVG"/>
    <property type="match status" value="1"/>
</dbReference>
<evidence type="ECO:0000256" key="1">
    <source>
        <dbReference type="ARBA" id="ARBA00022618"/>
    </source>
</evidence>
<sequence>MQITEIRVSLRQGGNDKLLAFANVTFDNAFAVRGIKIIQGNNGPFIAMPSRKMADGTYKDVAHPINAETRQMLEKAILDEYHKTLKEAPAAAREEVPVD</sequence>
<keyword evidence="2 4" id="KW-0717">Septation</keyword>
<dbReference type="Gene3D" id="3.30.1120.40">
    <property type="entry name" value="Stage V sporulation protein G"/>
    <property type="match status" value="1"/>
</dbReference>
<dbReference type="HAMAP" id="MF_00819">
    <property type="entry name" value="SpoVG"/>
    <property type="match status" value="1"/>
</dbReference>
<dbReference type="GO" id="GO:0030435">
    <property type="term" value="P:sporulation resulting in formation of a cellular spore"/>
    <property type="evidence" value="ECO:0007669"/>
    <property type="project" value="InterPro"/>
</dbReference>
<dbReference type="PANTHER" id="PTHR38429:SF1">
    <property type="entry name" value="SEPTATION PROTEIN SPOVG-RELATED"/>
    <property type="match status" value="1"/>
</dbReference>
<evidence type="ECO:0000256" key="2">
    <source>
        <dbReference type="ARBA" id="ARBA00023210"/>
    </source>
</evidence>
<gene>
    <name evidence="4" type="primary">spoVG</name>
    <name evidence="5" type="ORF">A2024_02080</name>
</gene>
<evidence type="ECO:0000313" key="6">
    <source>
        <dbReference type="Proteomes" id="UP000177230"/>
    </source>
</evidence>
<evidence type="ECO:0000256" key="3">
    <source>
        <dbReference type="ARBA" id="ARBA00023306"/>
    </source>
</evidence>
<name>A0A1F5R7B8_9BACT</name>
<proteinExistence type="inferred from homology"/>
<evidence type="ECO:0000256" key="4">
    <source>
        <dbReference type="HAMAP-Rule" id="MF_00819"/>
    </source>
</evidence>
<dbReference type="InterPro" id="IPR007170">
    <property type="entry name" value="SpoVG"/>
</dbReference>
<protein>
    <recommendedName>
        <fullName evidence="4">Putative septation protein SpoVG</fullName>
    </recommendedName>
</protein>
<dbReference type="GO" id="GO:0000917">
    <property type="term" value="P:division septum assembly"/>
    <property type="evidence" value="ECO:0007669"/>
    <property type="project" value="UniProtKB-KW"/>
</dbReference>
<dbReference type="Proteomes" id="UP000177230">
    <property type="component" value="Unassembled WGS sequence"/>
</dbReference>
<comment type="similarity">
    <text evidence="4">Belongs to the SpoVG family.</text>
</comment>
<dbReference type="AlphaFoldDB" id="A0A1F5R7B8"/>
<keyword evidence="1 4" id="KW-0132">Cell division</keyword>
<comment type="function">
    <text evidence="4">Could be involved in septation.</text>
</comment>
<reference evidence="5 6" key="1">
    <citation type="journal article" date="2016" name="Nat. Commun.">
        <title>Thousands of microbial genomes shed light on interconnected biogeochemical processes in an aquifer system.</title>
        <authorList>
            <person name="Anantharaman K."/>
            <person name="Brown C.T."/>
            <person name="Hug L.A."/>
            <person name="Sharon I."/>
            <person name="Castelle C.J."/>
            <person name="Probst A.J."/>
            <person name="Thomas B.C."/>
            <person name="Singh A."/>
            <person name="Wilkins M.J."/>
            <person name="Karaoz U."/>
            <person name="Brodie E.L."/>
            <person name="Williams K.H."/>
            <person name="Hubbard S.S."/>
            <person name="Banfield J.F."/>
        </authorList>
    </citation>
    <scope>NUCLEOTIDE SEQUENCE [LARGE SCALE GENOMIC DNA]</scope>
</reference>
<organism evidence="5 6">
    <name type="scientific">Candidatus Edwardsbacteria bacterium GWF2_54_11</name>
    <dbReference type="NCBI Taxonomy" id="1817851"/>
    <lineage>
        <taxon>Bacteria</taxon>
        <taxon>Candidatus Edwardsiibacteriota</taxon>
    </lineage>
</organism>
<dbReference type="EMBL" id="MFFM01000039">
    <property type="protein sequence ID" value="OGF10299.1"/>
    <property type="molecule type" value="Genomic_DNA"/>
</dbReference>
<evidence type="ECO:0000313" key="5">
    <source>
        <dbReference type="EMBL" id="OGF10299.1"/>
    </source>
</evidence>
<accession>A0A1F5R7B8</accession>
<comment type="caution">
    <text evidence="5">The sequence shown here is derived from an EMBL/GenBank/DDBJ whole genome shotgun (WGS) entry which is preliminary data.</text>
</comment>
<dbReference type="InterPro" id="IPR036751">
    <property type="entry name" value="SpoVG_sf"/>
</dbReference>
<dbReference type="SUPFAM" id="SSF160537">
    <property type="entry name" value="SpoVG-like"/>
    <property type="match status" value="1"/>
</dbReference>
<dbReference type="NCBIfam" id="NF009749">
    <property type="entry name" value="PRK13259.1"/>
    <property type="match status" value="1"/>
</dbReference>